<keyword evidence="3" id="KW-0472">Membrane</keyword>
<dbReference type="GO" id="GO:0005737">
    <property type="term" value="C:cytoplasm"/>
    <property type="evidence" value="ECO:0007669"/>
    <property type="project" value="TreeGrafter"/>
</dbReference>
<protein>
    <submittedName>
        <fullName evidence="4">Tetratricopeptide repeat protein 17</fullName>
    </submittedName>
    <submittedName>
        <fullName evidence="6">Uncharacterized protein LOC106128505</fullName>
    </submittedName>
</protein>
<dbReference type="Proteomes" id="UP000694872">
    <property type="component" value="Unplaced"/>
</dbReference>
<gene>
    <name evidence="6" type="primary">LOC106128505</name>
    <name evidence="4" type="ORF">RR46_06020</name>
</gene>
<dbReference type="KEGG" id="pxu:106128505"/>
<evidence type="ECO:0000256" key="2">
    <source>
        <dbReference type="SAM" id="Coils"/>
    </source>
</evidence>
<dbReference type="SMART" id="SM00028">
    <property type="entry name" value="TPR"/>
    <property type="match status" value="3"/>
</dbReference>
<evidence type="ECO:0000313" key="4">
    <source>
        <dbReference type="EMBL" id="KPJ01724.1"/>
    </source>
</evidence>
<dbReference type="RefSeq" id="XP_013182380.1">
    <property type="nucleotide sequence ID" value="XM_013326926.1"/>
</dbReference>
<accession>A0A194Q8K0</accession>
<feature type="coiled-coil region" evidence="2">
    <location>
        <begin position="160"/>
        <end position="187"/>
    </location>
</feature>
<keyword evidence="2" id="KW-0175">Coiled coil</keyword>
<dbReference type="OrthoDB" id="79426at2759"/>
<dbReference type="GO" id="GO:0030041">
    <property type="term" value="P:actin filament polymerization"/>
    <property type="evidence" value="ECO:0007669"/>
    <property type="project" value="TreeGrafter"/>
</dbReference>
<proteinExistence type="predicted"/>
<dbReference type="PROSITE" id="PS50005">
    <property type="entry name" value="TPR"/>
    <property type="match status" value="3"/>
</dbReference>
<feature type="transmembrane region" description="Helical" evidence="3">
    <location>
        <begin position="307"/>
        <end position="330"/>
    </location>
</feature>
<dbReference type="PANTHER" id="PTHR16091">
    <property type="entry name" value="TTC17 PROTEIN"/>
    <property type="match status" value="1"/>
</dbReference>
<dbReference type="FunFam" id="1.25.40.10:FF:001003">
    <property type="entry name" value="AGAP000499-PA"/>
    <property type="match status" value="1"/>
</dbReference>
<dbReference type="PANTHER" id="PTHR16091:SF3">
    <property type="entry name" value="TETRATRICOPEPTIDE REPEAT PROTEIN 17"/>
    <property type="match status" value="1"/>
</dbReference>
<feature type="repeat" description="TPR" evidence="1">
    <location>
        <begin position="219"/>
        <end position="252"/>
    </location>
</feature>
<dbReference type="SUPFAM" id="SSF48452">
    <property type="entry name" value="TPR-like"/>
    <property type="match status" value="1"/>
</dbReference>
<dbReference type="EMBL" id="KQ459302">
    <property type="protein sequence ID" value="KPJ01724.1"/>
    <property type="molecule type" value="Genomic_DNA"/>
</dbReference>
<dbReference type="AlphaFoldDB" id="A0A194Q8K0"/>
<dbReference type="Gene3D" id="1.25.40.10">
    <property type="entry name" value="Tetratricopeptide repeat domain"/>
    <property type="match status" value="1"/>
</dbReference>
<name>A0A194Q8K0_PAPXU</name>
<keyword evidence="3" id="KW-0812">Transmembrane</keyword>
<dbReference type="GeneID" id="106128505"/>
<evidence type="ECO:0000256" key="1">
    <source>
        <dbReference type="PROSITE-ProRule" id="PRU00339"/>
    </source>
</evidence>
<dbReference type="GO" id="GO:0015629">
    <property type="term" value="C:actin cytoskeleton"/>
    <property type="evidence" value="ECO:0007669"/>
    <property type="project" value="TreeGrafter"/>
</dbReference>
<dbReference type="Pfam" id="PF13181">
    <property type="entry name" value="TPR_8"/>
    <property type="match status" value="1"/>
</dbReference>
<reference evidence="6" key="2">
    <citation type="submission" date="2025-04" db="UniProtKB">
        <authorList>
            <consortium name="RefSeq"/>
        </authorList>
    </citation>
    <scope>IDENTIFICATION</scope>
</reference>
<dbReference type="InterPro" id="IPR011990">
    <property type="entry name" value="TPR-like_helical_dom_sf"/>
</dbReference>
<organism evidence="4 5">
    <name type="scientific">Papilio xuthus</name>
    <name type="common">Asian swallowtail butterfly</name>
    <dbReference type="NCBI Taxonomy" id="66420"/>
    <lineage>
        <taxon>Eukaryota</taxon>
        <taxon>Metazoa</taxon>
        <taxon>Ecdysozoa</taxon>
        <taxon>Arthropoda</taxon>
        <taxon>Hexapoda</taxon>
        <taxon>Insecta</taxon>
        <taxon>Pterygota</taxon>
        <taxon>Neoptera</taxon>
        <taxon>Endopterygota</taxon>
        <taxon>Lepidoptera</taxon>
        <taxon>Glossata</taxon>
        <taxon>Ditrysia</taxon>
        <taxon>Papilionoidea</taxon>
        <taxon>Papilionidae</taxon>
        <taxon>Papilioninae</taxon>
        <taxon>Papilio</taxon>
    </lineage>
</organism>
<sequence length="370" mass="42297">MGDLPYLTCLVLYIFSFQIIATNSRTSNIWKLDVEEGQIIDGSKLPQDETDKSKITEEDAVFNIITSTVYYGNTWTKHGFDMYCTDCQVFDQQRNAMDNVEETPSTEGNGDTDEEYLDCGKSVNFTYYDNLVGVARRHRHPNVPEPQVALIFTKKKLYKNSVSELDINALEKRLKKAKREKPKSVQLYNQIGNFWRIKGDTRQSIECFRRALAVSPYNAEVLLNLARVLFTLQYLDDAIYLTRRSLEVQPPDRSAWQQYFTLGEIFKAYGHYQEAALHLKHTLDLRPDFEPALAALKDIENIPEASVHVYTLIIIVCLVMGVLLVILSSVDHGVEVEEHKTQRHFNRAMAMRSLRGVAMPGSRGRKKGGS</sequence>
<reference evidence="4 5" key="1">
    <citation type="journal article" date="2015" name="Nat. Commun.">
        <title>Outbred genome sequencing and CRISPR/Cas9 gene editing in butterflies.</title>
        <authorList>
            <person name="Li X."/>
            <person name="Fan D."/>
            <person name="Zhang W."/>
            <person name="Liu G."/>
            <person name="Zhang L."/>
            <person name="Zhao L."/>
            <person name="Fang X."/>
            <person name="Chen L."/>
            <person name="Dong Y."/>
            <person name="Chen Y."/>
            <person name="Ding Y."/>
            <person name="Zhao R."/>
            <person name="Feng M."/>
            <person name="Zhu Y."/>
            <person name="Feng Y."/>
            <person name="Jiang X."/>
            <person name="Zhu D."/>
            <person name="Xiang H."/>
            <person name="Feng X."/>
            <person name="Li S."/>
            <person name="Wang J."/>
            <person name="Zhang G."/>
            <person name="Kronforst M.R."/>
            <person name="Wang W."/>
        </authorList>
    </citation>
    <scope>NUCLEOTIDE SEQUENCE [LARGE SCALE GENOMIC DNA]</scope>
    <source>
        <strain evidence="4">Ya'a_city_454_Px</strain>
        <tissue evidence="4">Whole body</tissue>
    </source>
</reference>
<keyword evidence="1" id="KW-0802">TPR repeat</keyword>
<feature type="repeat" description="TPR" evidence="1">
    <location>
        <begin position="185"/>
        <end position="218"/>
    </location>
</feature>
<feature type="repeat" description="TPR" evidence="1">
    <location>
        <begin position="256"/>
        <end position="289"/>
    </location>
</feature>
<dbReference type="InterPro" id="IPR019734">
    <property type="entry name" value="TPR_rpt"/>
</dbReference>
<keyword evidence="3" id="KW-1133">Transmembrane helix</keyword>
<evidence type="ECO:0000313" key="5">
    <source>
        <dbReference type="Proteomes" id="UP000053268"/>
    </source>
</evidence>
<evidence type="ECO:0000256" key="3">
    <source>
        <dbReference type="SAM" id="Phobius"/>
    </source>
</evidence>
<evidence type="ECO:0000313" key="6">
    <source>
        <dbReference type="RefSeq" id="XP_013182380.1"/>
    </source>
</evidence>
<dbReference type="InterPro" id="IPR052630">
    <property type="entry name" value="TTC17"/>
</dbReference>
<dbReference type="Proteomes" id="UP000053268">
    <property type="component" value="Unassembled WGS sequence"/>
</dbReference>
<keyword evidence="5" id="KW-1185">Reference proteome</keyword>